<accession>A0ABW8YYR0</accession>
<dbReference type="NCBIfam" id="TIGR04183">
    <property type="entry name" value="Por_Secre_tail"/>
    <property type="match status" value="1"/>
</dbReference>
<evidence type="ECO:0000313" key="4">
    <source>
        <dbReference type="EMBL" id="MFL9845444.1"/>
    </source>
</evidence>
<dbReference type="Pfam" id="PF07494">
    <property type="entry name" value="Reg_prop"/>
    <property type="match status" value="1"/>
</dbReference>
<dbReference type="InterPro" id="IPR011110">
    <property type="entry name" value="Reg_prop"/>
</dbReference>
<dbReference type="Proteomes" id="UP001629156">
    <property type="component" value="Unassembled WGS sequence"/>
</dbReference>
<dbReference type="InterPro" id="IPR011047">
    <property type="entry name" value="Quinoprotein_ADH-like_sf"/>
</dbReference>
<name>A0ABW8YYR0_9FLAO</name>
<keyword evidence="1 2" id="KW-0732">Signal</keyword>
<dbReference type="Gene3D" id="2.130.10.10">
    <property type="entry name" value="YVTN repeat-like/Quinoprotein amine dehydrogenase"/>
    <property type="match status" value="2"/>
</dbReference>
<feature type="signal peptide" evidence="2">
    <location>
        <begin position="1"/>
        <end position="18"/>
    </location>
</feature>
<dbReference type="SUPFAM" id="SSF50998">
    <property type="entry name" value="Quinoprotein alcohol dehydrogenase-like"/>
    <property type="match status" value="1"/>
</dbReference>
<protein>
    <submittedName>
        <fullName evidence="4">T9SS type A sorting domain-containing protein</fullName>
    </submittedName>
</protein>
<dbReference type="SUPFAM" id="SSF101898">
    <property type="entry name" value="NHL repeat"/>
    <property type="match status" value="1"/>
</dbReference>
<dbReference type="Pfam" id="PF21544">
    <property type="entry name" value="PorZ_N_b_propeller"/>
    <property type="match status" value="1"/>
</dbReference>
<dbReference type="RefSeq" id="WP_408085723.1">
    <property type="nucleotide sequence ID" value="NZ_JBELPZ010000016.1"/>
</dbReference>
<dbReference type="EMBL" id="JBELPZ010000016">
    <property type="protein sequence ID" value="MFL9845444.1"/>
    <property type="molecule type" value="Genomic_DNA"/>
</dbReference>
<sequence>MKKRFLLLLMFVFLNCLSQENRQWGSYFSYYQIIGMAQSDNVVYAASESAIFSQNTLTGELKTITSVDGLKAETITAIYHSNDYNRTLVGNSNGLVLVINRDGSIVSKIDIVEETTVPSYRKKINTISEYNGLAYIACDFGISVLNLATLEFVDTYYIGSGGAEVPIKQVAVYNGYIYAVTDGYGIRKATLDNPNLNDFSQWQEILGGGWTGITTFGTELYAIATTGNWYHLSGDNPFPFAFVPEVSTDIRDSNGYLVGTYPSKVLVYNQDLNLALQINTIPGNNSAVFTYASVVNGTLYIGTRDDGVYSVSLTNLSLFTNITPSGPLRNKVFSLKKTPNSLWAVFGSYNFNFTADYSRYGISKLTDEGWVNIPYQDLVAPIDKPVESIISIAVNPNNENEVYFNSWHSGLLKVVDDIAVILYDDANSPLRSQQSVPNFRAIRVNSTFDTGGKLWVINSGTDNPLKVKNNENWTSYSFQDQTDSPHEDDYGKLVIDKNGTKWIPSELNGIIAFNEGLNNKLLLINEENDNLPSVNTRCVAIDNNNRLWIGTTNGLRVLSNIEQFLTEDELSVNSIIIEEDGLAQELMYEQVITDIVVDGSNNKWIATGGAGAFLVSPDGQKTLFHFTKQNSPLPSNVINDIEINQVNGEVFFATDKGLISYKGTSTAPEGDLQNVYVYPNPVRPGFEGEVKISGLMDDVNVKITDIEGNLVFETTSEGGTVLWDTRAFGKYKVASGVYMIFISSDDGLETKVKKVMIVR</sequence>
<keyword evidence="5" id="KW-1185">Reference proteome</keyword>
<dbReference type="InterPro" id="IPR048954">
    <property type="entry name" value="PorZ_N"/>
</dbReference>
<evidence type="ECO:0000313" key="5">
    <source>
        <dbReference type="Proteomes" id="UP001629156"/>
    </source>
</evidence>
<dbReference type="InterPro" id="IPR026444">
    <property type="entry name" value="Secre_tail"/>
</dbReference>
<feature type="chain" id="PRO_5045460063" evidence="2">
    <location>
        <begin position="19"/>
        <end position="759"/>
    </location>
</feature>
<gene>
    <name evidence="4" type="ORF">ABS766_13530</name>
</gene>
<reference evidence="4 5" key="1">
    <citation type="submission" date="2024-06" db="EMBL/GenBank/DDBJ databases">
        <authorList>
            <person name="Kaempfer P."/>
            <person name="Viver T."/>
        </authorList>
    </citation>
    <scope>NUCLEOTIDE SEQUENCE [LARGE SCALE GENOMIC DNA]</scope>
    <source>
        <strain evidence="4 5">ST-119</strain>
    </source>
</reference>
<feature type="domain" description="PorZ N-terminal beta-propeller" evidence="3">
    <location>
        <begin position="43"/>
        <end position="203"/>
    </location>
</feature>
<evidence type="ECO:0000256" key="2">
    <source>
        <dbReference type="SAM" id="SignalP"/>
    </source>
</evidence>
<evidence type="ECO:0000256" key="1">
    <source>
        <dbReference type="ARBA" id="ARBA00022729"/>
    </source>
</evidence>
<organism evidence="4 5">
    <name type="scientific">Flavobacterium rhizosphaerae</name>
    <dbReference type="NCBI Taxonomy" id="3163298"/>
    <lineage>
        <taxon>Bacteria</taxon>
        <taxon>Pseudomonadati</taxon>
        <taxon>Bacteroidota</taxon>
        <taxon>Flavobacteriia</taxon>
        <taxon>Flavobacteriales</taxon>
        <taxon>Flavobacteriaceae</taxon>
        <taxon>Flavobacterium</taxon>
    </lineage>
</organism>
<evidence type="ECO:0000259" key="3">
    <source>
        <dbReference type="Pfam" id="PF21544"/>
    </source>
</evidence>
<comment type="caution">
    <text evidence="4">The sequence shown here is derived from an EMBL/GenBank/DDBJ whole genome shotgun (WGS) entry which is preliminary data.</text>
</comment>
<dbReference type="InterPro" id="IPR015943">
    <property type="entry name" value="WD40/YVTN_repeat-like_dom_sf"/>
</dbReference>
<proteinExistence type="predicted"/>